<proteinExistence type="predicted"/>
<dbReference type="EMBL" id="RDQH01000343">
    <property type="protein sequence ID" value="RXH68000.1"/>
    <property type="molecule type" value="Genomic_DNA"/>
</dbReference>
<organism evidence="2 3">
    <name type="scientific">Malus domestica</name>
    <name type="common">Apple</name>
    <name type="synonym">Pyrus malus</name>
    <dbReference type="NCBI Taxonomy" id="3750"/>
    <lineage>
        <taxon>Eukaryota</taxon>
        <taxon>Viridiplantae</taxon>
        <taxon>Streptophyta</taxon>
        <taxon>Embryophyta</taxon>
        <taxon>Tracheophyta</taxon>
        <taxon>Spermatophyta</taxon>
        <taxon>Magnoliopsida</taxon>
        <taxon>eudicotyledons</taxon>
        <taxon>Gunneridae</taxon>
        <taxon>Pentapetalae</taxon>
        <taxon>rosids</taxon>
        <taxon>fabids</taxon>
        <taxon>Rosales</taxon>
        <taxon>Rosaceae</taxon>
        <taxon>Amygdaloideae</taxon>
        <taxon>Maleae</taxon>
        <taxon>Malus</taxon>
    </lineage>
</organism>
<name>A0A498HAZ4_MALDO</name>
<dbReference type="Proteomes" id="UP000290289">
    <property type="component" value="Chromosome 17"/>
</dbReference>
<feature type="transmembrane region" description="Helical" evidence="1">
    <location>
        <begin position="81"/>
        <end position="106"/>
    </location>
</feature>
<sequence>MVLLCYDFLLGWHSVDWVLKYCFVLVLFSSCGLLNRIVDWVLNRIVLVSSSQDVILTRLTVFLCLFLSFLLLFFLPADAVLICWCGFLLLLLTFRLSSVAPGVVFICPPELPRSRRVWKQYEEDALLSILEEVVVKKLRCDNGCFKPRTMAQFEAAINLKCPNANIKLFHILRPK</sequence>
<evidence type="ECO:0000313" key="2">
    <source>
        <dbReference type="EMBL" id="RXH68000.1"/>
    </source>
</evidence>
<reference evidence="2 3" key="1">
    <citation type="submission" date="2018-10" db="EMBL/GenBank/DDBJ databases">
        <title>A high-quality apple genome assembly.</title>
        <authorList>
            <person name="Hu J."/>
        </authorList>
    </citation>
    <scope>NUCLEOTIDE SEQUENCE [LARGE SCALE GENOMIC DNA]</scope>
    <source>
        <strain evidence="3">cv. HFTH1</strain>
        <tissue evidence="2">Young leaf</tissue>
    </source>
</reference>
<accession>A0A498HAZ4</accession>
<protein>
    <submittedName>
        <fullName evidence="2">Uncharacterized protein</fullName>
    </submittedName>
</protein>
<keyword evidence="1" id="KW-1133">Transmembrane helix</keyword>
<dbReference type="AlphaFoldDB" id="A0A498HAZ4"/>
<feature type="transmembrane region" description="Helical" evidence="1">
    <location>
        <begin position="55"/>
        <end position="75"/>
    </location>
</feature>
<keyword evidence="1" id="KW-0812">Transmembrane</keyword>
<keyword evidence="1" id="KW-0472">Membrane</keyword>
<evidence type="ECO:0000313" key="3">
    <source>
        <dbReference type="Proteomes" id="UP000290289"/>
    </source>
</evidence>
<keyword evidence="3" id="KW-1185">Reference proteome</keyword>
<gene>
    <name evidence="2" type="ORF">DVH24_028147</name>
</gene>
<evidence type="ECO:0000256" key="1">
    <source>
        <dbReference type="SAM" id="Phobius"/>
    </source>
</evidence>
<comment type="caution">
    <text evidence="2">The sequence shown here is derived from an EMBL/GenBank/DDBJ whole genome shotgun (WGS) entry which is preliminary data.</text>
</comment>
<feature type="transmembrane region" description="Helical" evidence="1">
    <location>
        <begin position="17"/>
        <end position="34"/>
    </location>
</feature>